<evidence type="ECO:0000256" key="7">
    <source>
        <dbReference type="PROSITE-ProRule" id="PRU00983"/>
    </source>
</evidence>
<feature type="compositionally biased region" description="Basic and acidic residues" evidence="8">
    <location>
        <begin position="1978"/>
        <end position="1992"/>
    </location>
</feature>
<evidence type="ECO:0000259" key="11">
    <source>
        <dbReference type="PROSITE" id="PS51651"/>
    </source>
</evidence>
<feature type="compositionally biased region" description="Polar residues" evidence="8">
    <location>
        <begin position="1816"/>
        <end position="1827"/>
    </location>
</feature>
<dbReference type="Gene3D" id="2.60.40.150">
    <property type="entry name" value="C2 domain"/>
    <property type="match status" value="1"/>
</dbReference>
<dbReference type="PROSITE" id="PS50002">
    <property type="entry name" value="SH3"/>
    <property type="match status" value="1"/>
</dbReference>
<dbReference type="GO" id="GO:0016477">
    <property type="term" value="P:cell migration"/>
    <property type="evidence" value="ECO:0007669"/>
    <property type="project" value="TreeGrafter"/>
</dbReference>
<dbReference type="InterPro" id="IPR027357">
    <property type="entry name" value="DOCKER_dom"/>
</dbReference>
<dbReference type="Pfam" id="PF14429">
    <property type="entry name" value="DOCK-C2"/>
    <property type="match status" value="1"/>
</dbReference>
<evidence type="ECO:0000256" key="3">
    <source>
        <dbReference type="ARBA" id="ARBA00022490"/>
    </source>
</evidence>
<feature type="region of interest" description="Disordered" evidence="8">
    <location>
        <begin position="747"/>
        <end position="800"/>
    </location>
</feature>
<dbReference type="GO" id="GO:0005886">
    <property type="term" value="C:plasma membrane"/>
    <property type="evidence" value="ECO:0007669"/>
    <property type="project" value="TreeGrafter"/>
</dbReference>
<dbReference type="InterPro" id="IPR035892">
    <property type="entry name" value="C2_domain_sf"/>
</dbReference>
<protein>
    <recommendedName>
        <fullName evidence="13">Dedicator of cytokinesis protein 1</fullName>
    </recommendedName>
</protein>
<dbReference type="Pfam" id="PF23554">
    <property type="entry name" value="TPR_DOCK"/>
    <property type="match status" value="2"/>
</dbReference>
<accession>A0A0P4VWT5</accession>
<dbReference type="InterPro" id="IPR001452">
    <property type="entry name" value="SH3_domain"/>
</dbReference>
<dbReference type="Pfam" id="PF20422">
    <property type="entry name" value="DHR-2_Lobe_B"/>
    <property type="match status" value="1"/>
</dbReference>
<dbReference type="SUPFAM" id="SSF50044">
    <property type="entry name" value="SH3-domain"/>
    <property type="match status" value="1"/>
</dbReference>
<organism evidence="12">
    <name type="scientific">Scylla olivacea</name>
    <name type="common">Orange mud crab</name>
    <name type="synonym">Cancer olivacea</name>
    <dbReference type="NCBI Taxonomy" id="85551"/>
    <lineage>
        <taxon>Eukaryota</taxon>
        <taxon>Metazoa</taxon>
        <taxon>Ecdysozoa</taxon>
        <taxon>Arthropoda</taxon>
        <taxon>Crustacea</taxon>
        <taxon>Multicrustacea</taxon>
        <taxon>Malacostraca</taxon>
        <taxon>Eumalacostraca</taxon>
        <taxon>Eucarida</taxon>
        <taxon>Decapoda</taxon>
        <taxon>Pleocyemata</taxon>
        <taxon>Brachyura</taxon>
        <taxon>Eubrachyura</taxon>
        <taxon>Portunoidea</taxon>
        <taxon>Portunidae</taxon>
        <taxon>Portuninae</taxon>
        <taxon>Scylla</taxon>
    </lineage>
</organism>
<evidence type="ECO:0000256" key="1">
    <source>
        <dbReference type="ARBA" id="ARBA00004496"/>
    </source>
</evidence>
<dbReference type="Gene3D" id="1.25.40.410">
    <property type="match status" value="1"/>
</dbReference>
<dbReference type="GO" id="GO:0005085">
    <property type="term" value="F:guanyl-nucleotide exchange factor activity"/>
    <property type="evidence" value="ECO:0007669"/>
    <property type="project" value="UniProtKB-KW"/>
</dbReference>
<feature type="compositionally biased region" description="Polar residues" evidence="8">
    <location>
        <begin position="1915"/>
        <end position="1928"/>
    </location>
</feature>
<feature type="compositionally biased region" description="Basic and acidic residues" evidence="8">
    <location>
        <begin position="1930"/>
        <end position="1944"/>
    </location>
</feature>
<dbReference type="PROSITE" id="PS51650">
    <property type="entry name" value="C2_DOCK"/>
    <property type="match status" value="1"/>
</dbReference>
<dbReference type="Pfam" id="PF20421">
    <property type="entry name" value="DHR-2_Lobe_C"/>
    <property type="match status" value="1"/>
</dbReference>
<evidence type="ECO:0000256" key="6">
    <source>
        <dbReference type="PROSITE-ProRule" id="PRU00192"/>
    </source>
</evidence>
<dbReference type="InterPro" id="IPR042455">
    <property type="entry name" value="DOCK_N_sub1"/>
</dbReference>
<dbReference type="PROSITE" id="PS51651">
    <property type="entry name" value="DOCKER"/>
    <property type="match status" value="1"/>
</dbReference>
<feature type="domain" description="C2 DOCK-type" evidence="10">
    <location>
        <begin position="443"/>
        <end position="622"/>
    </location>
</feature>
<evidence type="ECO:0000259" key="9">
    <source>
        <dbReference type="PROSITE" id="PS50002"/>
    </source>
</evidence>
<dbReference type="InterPro" id="IPR032376">
    <property type="entry name" value="DOCK_N"/>
</dbReference>
<evidence type="ECO:0008006" key="13">
    <source>
        <dbReference type="Google" id="ProtNLM"/>
    </source>
</evidence>
<dbReference type="InterPro" id="IPR016024">
    <property type="entry name" value="ARM-type_fold"/>
</dbReference>
<dbReference type="EMBL" id="GDRN01107658">
    <property type="protein sequence ID" value="JAI57387.1"/>
    <property type="molecule type" value="Transcribed_RNA"/>
</dbReference>
<dbReference type="GO" id="GO:0007520">
    <property type="term" value="P:myoblast fusion"/>
    <property type="evidence" value="ECO:0007669"/>
    <property type="project" value="TreeGrafter"/>
</dbReference>
<feature type="region of interest" description="Disordered" evidence="8">
    <location>
        <begin position="1968"/>
        <end position="2000"/>
    </location>
</feature>
<comment type="similarity">
    <text evidence="7">Belongs to the DOCK family.</text>
</comment>
<dbReference type="InterPro" id="IPR027007">
    <property type="entry name" value="C2_DOCK-type_domain"/>
</dbReference>
<evidence type="ECO:0000256" key="5">
    <source>
        <dbReference type="ARBA" id="ARBA00022658"/>
    </source>
</evidence>
<dbReference type="SMART" id="SM00326">
    <property type="entry name" value="SH3"/>
    <property type="match status" value="1"/>
</dbReference>
<feature type="region of interest" description="Disordered" evidence="8">
    <location>
        <begin position="1890"/>
        <end position="1944"/>
    </location>
</feature>
<dbReference type="GO" id="GO:0031267">
    <property type="term" value="F:small GTPase binding"/>
    <property type="evidence" value="ECO:0007669"/>
    <property type="project" value="TreeGrafter"/>
</dbReference>
<evidence type="ECO:0000256" key="4">
    <source>
        <dbReference type="ARBA" id="ARBA00022553"/>
    </source>
</evidence>
<feature type="compositionally biased region" description="Polar residues" evidence="8">
    <location>
        <begin position="1844"/>
        <end position="1854"/>
    </location>
</feature>
<dbReference type="Gene3D" id="1.20.1270.350">
    <property type="entry name" value="Dedicator of cytokinesis N-terminal subdomain"/>
    <property type="match status" value="1"/>
</dbReference>
<dbReference type="SUPFAM" id="SSF48371">
    <property type="entry name" value="ARM repeat"/>
    <property type="match status" value="1"/>
</dbReference>
<name>A0A0P4VWT5_SCYOL</name>
<dbReference type="FunFam" id="1.20.58.740:FF:000004">
    <property type="entry name" value="Dedicator of cytokinesis protein 1"/>
    <property type="match status" value="1"/>
</dbReference>
<dbReference type="Gene3D" id="2.30.30.40">
    <property type="entry name" value="SH3 Domains"/>
    <property type="match status" value="1"/>
</dbReference>
<keyword evidence="3" id="KW-0963">Cytoplasm</keyword>
<dbReference type="InterPro" id="IPR043161">
    <property type="entry name" value="DOCK_C_lobe_A"/>
</dbReference>
<evidence type="ECO:0000259" key="10">
    <source>
        <dbReference type="PROSITE" id="PS51650"/>
    </source>
</evidence>
<keyword evidence="5" id="KW-0344">Guanine-nucleotide releasing factor</keyword>
<dbReference type="PANTHER" id="PTHR45653:SF10">
    <property type="entry name" value="MYOBLAST CITY, ISOFORM B"/>
    <property type="match status" value="1"/>
</dbReference>
<feature type="region of interest" description="Disordered" evidence="8">
    <location>
        <begin position="1807"/>
        <end position="1857"/>
    </location>
</feature>
<dbReference type="GO" id="GO:0007264">
    <property type="term" value="P:small GTPase-mediated signal transduction"/>
    <property type="evidence" value="ECO:0007669"/>
    <property type="project" value="InterPro"/>
</dbReference>
<evidence type="ECO:0000256" key="2">
    <source>
        <dbReference type="ARBA" id="ARBA00022443"/>
    </source>
</evidence>
<feature type="domain" description="SH3" evidence="9">
    <location>
        <begin position="8"/>
        <end position="69"/>
    </location>
</feature>
<comment type="subcellular location">
    <subcellularLocation>
        <location evidence="1">Cytoplasm</location>
    </subcellularLocation>
</comment>
<dbReference type="InterPro" id="IPR026791">
    <property type="entry name" value="DOCK"/>
</dbReference>
<dbReference type="Gene3D" id="1.20.58.740">
    <property type="match status" value="1"/>
</dbReference>
<evidence type="ECO:0000256" key="8">
    <source>
        <dbReference type="SAM" id="MobiDB-lite"/>
    </source>
</evidence>
<feature type="compositionally biased region" description="Low complexity" evidence="8">
    <location>
        <begin position="1895"/>
        <end position="1914"/>
    </location>
</feature>
<feature type="domain" description="DOCKER" evidence="11">
    <location>
        <begin position="1339"/>
        <end position="1752"/>
    </location>
</feature>
<dbReference type="Pfam" id="PF16172">
    <property type="entry name" value="DOCK_N"/>
    <property type="match status" value="1"/>
</dbReference>
<keyword evidence="2 6" id="KW-0728">SH3 domain</keyword>
<sequence>MSWKPARDREKYGVAIYNYSGISDSCIKLNVGDTVHIQEELDGWFFGYSLQNSATRGVFPKTFIQIRECIVDKTGPVEVVSPRLPPIVQEVTAVLREWGILLRKLYLERDKNFDFLKETMLELHAMRRKVLSGKLPVDELKKIKQGITRRIDQLNAKLGLDLVVRDESGNILNPAITSAVKLFRYHLDASEKLSKGESSTPEEGHPRRKPHLSWTILFSIKNIIIKVPEDTEISLGLYIGDPREGREQPLTESFIIPWTDVGYTHDLTFLDELKCLFTDLNTHTLDSNQVWLIGTVIRHGCMAVKEMDPRKSMAGQGKKALLTTSDFLRRPYGIIITDLTEQIRKKKEAVLSGVPQMDDDNKNQLFASLFLCGEKETLDLKKLLSVRGDTTKEKMGFQGIWFTIQVMNGDVKQLKEGNYLEVREVPVAYRLGLSDVIMPGDVRNDLYVTLQSGEFSRGSKTSDRNVEVTARVWDDRGKCVPGVIYQGCRKGPLDEYRSVTYHHEPKPRWAETFKIALPVEEFKKAHIKFTFRHRSTNDAKDKSEKPFAMAFVKLIQKNGTTLQNTDHDLIVYKIDTKKWSESDLSYLGLPWERLPGEEYAKSWQFGIAPSLKDNFTISTTFCSTKLTQNGDLLRLLEWGWHGSQSSGDLESCLQGLVRVPADELMVFLQDTLDVLLEILMNNSTGDYSDNKVFEALVYVISIATDKNKHEAFQPVLDTYIQQNFHAALAYNRLIYVLKYYVQEGEKATDDNKKRDSQETRRTEEMRKMEMLRRTDEKGTRKDDKALRKSAEEELGRREEEVKEEECVRRDDWMETLKKAMKCLQYIFRFIIRSRQLFVDMNGRGQEEFEKSLKDLLDSMADLMTNKTPSTLTVQAQCLRSITTAIPDIITNFSPVQLSLILAKMVDNLHPSRIPKQKLSTINEIVHSDLFKYPDCRRVLLPCFIGHLRRLMSSNDEITGTDVVMRKEKKKIKLKQMLDLDNSFQLTEERKMIEELALCSEILGDILDVLFNADIGPVYEDIGLLSLMLLEDILSVVSRMKEADPLLGNYVSILVSLLRQMTDRHYHTFLNRYEEVEHLCAFILELLEVVEKLVKEPVFPADWAEMILLQNHVIVKVLQQFSRVIAEKLLEPFREDVWSKIFHTSINFISQPSLQLEDFTKSKRNKILGRYKDMRKETALGVKGLWFGLGTNKSRFVAGRECKVSLVGPFLQMTMLPDTELRKATIPIFFDMMQCEFYAARDKVRENDTPKIKQLENEMLEKLDQLVESGHGDEHYRDMFKNIIGSLCQGHATLCDTGRRLVSTVTHLLDRLLQYRTIMNTPDNSNETRMGCIVNLLDFYSEIKRKELYLRYVYKLTRLHLNCENYTEAGYSLMQHTKLLHWTPDPLSHALHSPFYPDADRHDELKEILYEDIIKYFDKGKMWEDALKLCKELVTHYEEVRYDYTKLSELLTRMAVFYKNIMNPQNLRPEPEYFRVAYYGRGFPAFLQNKVFVYRGNGFERLAEFQTRILDQFRNAELMKKLTPPSEEAKESPHQYLQISKVDCVVDENVIFAGASVSEQITSYYRANHVRTFTYSRPFHRGTRDPDNEFATLCIEKTTLEITYSLPGILRWFPVRRVESVELSPLENALQTMTQTNMELRMMVIKYGRDPGLLLQQLTRKLSGIVDAAVNGGTANYEKAFLCDEYRESHPEDAEKLKQLSHLIAAQIPLLEAGLAVHGCRVTEALQALHTYLTTTFQRMKTQVQEKYGEVEMPEELRLLLQSQRLQSMMSVGNEANSLRTSQHYSTAQEGISTSHLSLSRLSTVGKGGTLPRHLKISSSMGNGLTPKSNKKDKGIGRLLRRESFSSQREPSTQWFDRMEAQSPTHKPIMEQNEAAQTMSLRPKRNELEVVDKFSTSRPRSLTLTPSTPSTPSPTIGSRESLTTPTGSVTEEERPPLPAKQRDQDDTLSVLRLGAASLLPATKIGGLLAFPLDLPDEPPPEKPPRPDKNHNLHDPTSSSIL</sequence>
<dbReference type="InterPro" id="IPR056372">
    <property type="entry name" value="TPR_DOCK"/>
</dbReference>
<dbReference type="InterPro" id="IPR046773">
    <property type="entry name" value="DOCKER_Lobe_C"/>
</dbReference>
<reference evidence="12" key="1">
    <citation type="submission" date="2015-09" db="EMBL/GenBank/DDBJ databases">
        <title>Scylla olivacea transcriptome.</title>
        <authorList>
            <person name="Ikhwanuddin M."/>
        </authorList>
    </citation>
    <scope>NUCLEOTIDE SEQUENCE</scope>
</reference>
<evidence type="ECO:0000313" key="12">
    <source>
        <dbReference type="EMBL" id="JAI57387.1"/>
    </source>
</evidence>
<dbReference type="InterPro" id="IPR043162">
    <property type="entry name" value="DOCK_C_lobe_C"/>
</dbReference>
<dbReference type="InterPro" id="IPR036028">
    <property type="entry name" value="SH3-like_dom_sf"/>
</dbReference>
<dbReference type="Pfam" id="PF06920">
    <property type="entry name" value="DHR-2_Lobe_A"/>
    <property type="match status" value="1"/>
</dbReference>
<dbReference type="PANTHER" id="PTHR45653">
    <property type="entry name" value="DEDICATOR OF CYTOKINESIS"/>
    <property type="match status" value="1"/>
</dbReference>
<dbReference type="InterPro" id="IPR046769">
    <property type="entry name" value="DOCKER_Lobe_A"/>
</dbReference>
<proteinExistence type="inferred from homology"/>
<keyword evidence="4" id="KW-0597">Phosphoprotein</keyword>
<dbReference type="CDD" id="cd11872">
    <property type="entry name" value="SH3_DOCK_AB"/>
    <property type="match status" value="1"/>
</dbReference>
<feature type="compositionally biased region" description="Basic and acidic residues" evidence="8">
    <location>
        <begin position="1829"/>
        <end position="1843"/>
    </location>
</feature>
<dbReference type="InterPro" id="IPR046770">
    <property type="entry name" value="DOCKER_Lobe_B"/>
</dbReference>
<dbReference type="GO" id="GO:0005737">
    <property type="term" value="C:cytoplasm"/>
    <property type="evidence" value="ECO:0007669"/>
    <property type="project" value="UniProtKB-SubCell"/>
</dbReference>